<feature type="non-terminal residue" evidence="1">
    <location>
        <position position="1"/>
    </location>
</feature>
<organism evidence="1">
    <name type="scientific">Tanacetum cinerariifolium</name>
    <name type="common">Dalmatian daisy</name>
    <name type="synonym">Chrysanthemum cinerariifolium</name>
    <dbReference type="NCBI Taxonomy" id="118510"/>
    <lineage>
        <taxon>Eukaryota</taxon>
        <taxon>Viridiplantae</taxon>
        <taxon>Streptophyta</taxon>
        <taxon>Embryophyta</taxon>
        <taxon>Tracheophyta</taxon>
        <taxon>Spermatophyta</taxon>
        <taxon>Magnoliopsida</taxon>
        <taxon>eudicotyledons</taxon>
        <taxon>Gunneridae</taxon>
        <taxon>Pentapetalae</taxon>
        <taxon>asterids</taxon>
        <taxon>campanulids</taxon>
        <taxon>Asterales</taxon>
        <taxon>Asteraceae</taxon>
        <taxon>Asteroideae</taxon>
        <taxon>Anthemideae</taxon>
        <taxon>Anthemidinae</taxon>
        <taxon>Tanacetum</taxon>
    </lineage>
</organism>
<name>A0A699KRE8_TANCI</name>
<gene>
    <name evidence="1" type="ORF">Tci_679665</name>
</gene>
<dbReference type="AlphaFoldDB" id="A0A699KRE8"/>
<reference evidence="1" key="1">
    <citation type="journal article" date="2019" name="Sci. Rep.">
        <title>Draft genome of Tanacetum cinerariifolium, the natural source of mosquito coil.</title>
        <authorList>
            <person name="Yamashiro T."/>
            <person name="Shiraishi A."/>
            <person name="Satake H."/>
            <person name="Nakayama K."/>
        </authorList>
    </citation>
    <scope>NUCLEOTIDE SEQUENCE</scope>
</reference>
<comment type="caution">
    <text evidence="1">The sequence shown here is derived from an EMBL/GenBank/DDBJ whole genome shotgun (WGS) entry which is preliminary data.</text>
</comment>
<protein>
    <submittedName>
        <fullName evidence="1">Uncharacterized protein</fullName>
    </submittedName>
</protein>
<dbReference type="EMBL" id="BKCJ010547029">
    <property type="protein sequence ID" value="GFB07694.1"/>
    <property type="molecule type" value="Genomic_DNA"/>
</dbReference>
<evidence type="ECO:0000313" key="1">
    <source>
        <dbReference type="EMBL" id="GFB07694.1"/>
    </source>
</evidence>
<proteinExistence type="predicted"/>
<sequence>TPSGYGALIFVPSWSFVKCRHRYDVSFLMDTTYRMSESVSSNVCVEALECVPFCLSSPSTS</sequence>
<accession>A0A699KRE8</accession>